<evidence type="ECO:0000313" key="1">
    <source>
        <dbReference type="EMBL" id="KAF3766093.1"/>
    </source>
</evidence>
<name>A0A9P4Y3M9_CRYP1</name>
<reference evidence="1" key="1">
    <citation type="journal article" date="2020" name="Phytopathology">
        <title>Genome sequence of the chestnut blight fungus Cryphonectria parasitica EP155: A fundamental resource for an archetypical invasive plant pathogen.</title>
        <authorList>
            <person name="Crouch J.A."/>
            <person name="Dawe A."/>
            <person name="Aerts A."/>
            <person name="Barry K."/>
            <person name="Churchill A.C.L."/>
            <person name="Grimwood J."/>
            <person name="Hillman B."/>
            <person name="Milgroom M.G."/>
            <person name="Pangilinan J."/>
            <person name="Smith M."/>
            <person name="Salamov A."/>
            <person name="Schmutz J."/>
            <person name="Yadav J."/>
            <person name="Grigoriev I.V."/>
            <person name="Nuss D."/>
        </authorList>
    </citation>
    <scope>NUCLEOTIDE SEQUENCE</scope>
    <source>
        <strain evidence="1">EP155</strain>
    </source>
</reference>
<evidence type="ECO:0000313" key="2">
    <source>
        <dbReference type="Proteomes" id="UP000803844"/>
    </source>
</evidence>
<gene>
    <name evidence="1" type="ORF">M406DRAFT_101563</name>
</gene>
<dbReference type="AlphaFoldDB" id="A0A9P4Y3M9"/>
<accession>A0A9P4Y3M9</accession>
<protein>
    <submittedName>
        <fullName evidence="1">Uncharacterized protein</fullName>
    </submittedName>
</protein>
<sequence>MKNISCGKMYQANLWCMQPRATKRVGFSGVLRSRMAHAGPFAEVLPANDHSLLSSADLILRVWLIRPCRQKVVSAAWPH</sequence>
<keyword evidence="2" id="KW-1185">Reference proteome</keyword>
<dbReference type="RefSeq" id="XP_040777054.1">
    <property type="nucleotide sequence ID" value="XM_040914957.1"/>
</dbReference>
<organism evidence="1 2">
    <name type="scientific">Cryphonectria parasitica (strain ATCC 38755 / EP155)</name>
    <dbReference type="NCBI Taxonomy" id="660469"/>
    <lineage>
        <taxon>Eukaryota</taxon>
        <taxon>Fungi</taxon>
        <taxon>Dikarya</taxon>
        <taxon>Ascomycota</taxon>
        <taxon>Pezizomycotina</taxon>
        <taxon>Sordariomycetes</taxon>
        <taxon>Sordariomycetidae</taxon>
        <taxon>Diaporthales</taxon>
        <taxon>Cryphonectriaceae</taxon>
        <taxon>Cryphonectria-Endothia species complex</taxon>
        <taxon>Cryphonectria</taxon>
    </lineage>
</organism>
<dbReference type="EMBL" id="MU032347">
    <property type="protein sequence ID" value="KAF3766093.1"/>
    <property type="molecule type" value="Genomic_DNA"/>
</dbReference>
<comment type="caution">
    <text evidence="1">The sequence shown here is derived from an EMBL/GenBank/DDBJ whole genome shotgun (WGS) entry which is preliminary data.</text>
</comment>
<dbReference type="GeneID" id="63832086"/>
<proteinExistence type="predicted"/>
<dbReference type="Proteomes" id="UP000803844">
    <property type="component" value="Unassembled WGS sequence"/>
</dbReference>